<feature type="compositionally biased region" description="Pro residues" evidence="1">
    <location>
        <begin position="45"/>
        <end position="58"/>
    </location>
</feature>
<protein>
    <recommendedName>
        <fullName evidence="4">Lipoprotein</fullName>
    </recommendedName>
</protein>
<proteinExistence type="predicted"/>
<dbReference type="RefSeq" id="WP_260591994.1">
    <property type="nucleotide sequence ID" value="NZ_CP104003.1"/>
</dbReference>
<evidence type="ECO:0000256" key="1">
    <source>
        <dbReference type="SAM" id="MobiDB-lite"/>
    </source>
</evidence>
<dbReference type="Proteomes" id="UP001057580">
    <property type="component" value="Chromosome"/>
</dbReference>
<dbReference type="Pfam" id="PF24381">
    <property type="entry name" value="DUF7537"/>
    <property type="match status" value="1"/>
</dbReference>
<dbReference type="AlphaFoldDB" id="A0A9E7U9M7"/>
<evidence type="ECO:0008006" key="4">
    <source>
        <dbReference type="Google" id="ProtNLM"/>
    </source>
</evidence>
<dbReference type="KEGG" id="ssai:N0B31_12660"/>
<keyword evidence="3" id="KW-1185">Reference proteome</keyword>
<feature type="region of interest" description="Disordered" evidence="1">
    <location>
        <begin position="36"/>
        <end position="65"/>
    </location>
</feature>
<evidence type="ECO:0000313" key="2">
    <source>
        <dbReference type="EMBL" id="UWM52999.1"/>
    </source>
</evidence>
<dbReference type="PROSITE" id="PS51257">
    <property type="entry name" value="PROKAR_LIPOPROTEIN"/>
    <property type="match status" value="1"/>
</dbReference>
<name>A0A9E7U9M7_9EURY</name>
<accession>A0A9E7U9M7</accession>
<organism evidence="2 3">
    <name type="scientific">Salinirubellus salinus</name>
    <dbReference type="NCBI Taxonomy" id="1364945"/>
    <lineage>
        <taxon>Archaea</taxon>
        <taxon>Methanobacteriati</taxon>
        <taxon>Methanobacteriota</taxon>
        <taxon>Stenosarchaea group</taxon>
        <taxon>Halobacteria</taxon>
        <taxon>Halobacteriales</taxon>
        <taxon>Natronomonadaceae</taxon>
        <taxon>Salinirubellus</taxon>
    </lineage>
</organism>
<sequence length="293" mass="30467">MRRSGPEASTHAVSALTLACLLVLAGCSGLTAPAAPTPAETVTPAPVPSPPPTPPPDLAPGLTASGVTDAGALLAAHRSHLEGTSFRTNRTVSRTLPDGTVESRVVTRARFGADGRYHVVRTIDGALRERLGTVARVEQYATSERGFRRRVVDDGNATYATVAPADGEGPQPTALLPGPTAGREVLLALSAVNATVTDRERADGEWRYRLAGTGLRSVAALRSLTGRSDVASIANLSVTAVVTESGLVRSYAVTYADRREGGLVRVRRAGRIAGVGATDVSRPDWYATALVEG</sequence>
<dbReference type="EMBL" id="CP104003">
    <property type="protein sequence ID" value="UWM52999.1"/>
    <property type="molecule type" value="Genomic_DNA"/>
</dbReference>
<evidence type="ECO:0000313" key="3">
    <source>
        <dbReference type="Proteomes" id="UP001057580"/>
    </source>
</evidence>
<reference evidence="2" key="1">
    <citation type="submission" date="2022-09" db="EMBL/GenBank/DDBJ databases">
        <title>Diverse halophilic archaea isolated from saline environments.</title>
        <authorList>
            <person name="Cui H.-L."/>
        </authorList>
    </citation>
    <scope>NUCLEOTIDE SEQUENCE</scope>
    <source>
        <strain evidence="2">ZS-35-S2</strain>
    </source>
</reference>
<gene>
    <name evidence="2" type="ORF">N0B31_12660</name>
</gene>
<dbReference type="InterPro" id="IPR055959">
    <property type="entry name" value="DUF7537"/>
</dbReference>
<dbReference type="GeneID" id="74943288"/>